<dbReference type="AlphaFoldDB" id="A0AAN8ZRY0"/>
<proteinExistence type="predicted"/>
<keyword evidence="3" id="KW-1185">Reference proteome</keyword>
<dbReference type="EMBL" id="JAXCGZ010019474">
    <property type="protein sequence ID" value="KAK7066066.1"/>
    <property type="molecule type" value="Genomic_DNA"/>
</dbReference>
<reference evidence="2 3" key="1">
    <citation type="submission" date="2023-11" db="EMBL/GenBank/DDBJ databases">
        <title>Halocaridina rubra genome assembly.</title>
        <authorList>
            <person name="Smith C."/>
        </authorList>
    </citation>
    <scope>NUCLEOTIDE SEQUENCE [LARGE SCALE GENOMIC DNA]</scope>
    <source>
        <strain evidence="2">EP-1</strain>
        <tissue evidence="2">Whole</tissue>
    </source>
</reference>
<organism evidence="2 3">
    <name type="scientific">Halocaridina rubra</name>
    <name type="common">Hawaiian red shrimp</name>
    <dbReference type="NCBI Taxonomy" id="373956"/>
    <lineage>
        <taxon>Eukaryota</taxon>
        <taxon>Metazoa</taxon>
        <taxon>Ecdysozoa</taxon>
        <taxon>Arthropoda</taxon>
        <taxon>Crustacea</taxon>
        <taxon>Multicrustacea</taxon>
        <taxon>Malacostraca</taxon>
        <taxon>Eumalacostraca</taxon>
        <taxon>Eucarida</taxon>
        <taxon>Decapoda</taxon>
        <taxon>Pleocyemata</taxon>
        <taxon>Caridea</taxon>
        <taxon>Atyoidea</taxon>
        <taxon>Atyidae</taxon>
        <taxon>Halocaridina</taxon>
    </lineage>
</organism>
<comment type="caution">
    <text evidence="2">The sequence shown here is derived from an EMBL/GenBank/DDBJ whole genome shotgun (WGS) entry which is preliminary data.</text>
</comment>
<gene>
    <name evidence="2" type="ORF">SK128_000898</name>
</gene>
<sequence length="79" mass="9164">MEDCSLSPRDDGHGENDDPMLKVKQEYEEVLVKEEYVEVILKEDYDEDSNMEEEWVTKEWGTDFVGPDTGRKNCCGEAK</sequence>
<evidence type="ECO:0000313" key="2">
    <source>
        <dbReference type="EMBL" id="KAK7066066.1"/>
    </source>
</evidence>
<accession>A0AAN8ZRY0</accession>
<protein>
    <submittedName>
        <fullName evidence="2">Uncharacterized protein</fullName>
    </submittedName>
</protein>
<feature type="compositionally biased region" description="Basic and acidic residues" evidence="1">
    <location>
        <begin position="8"/>
        <end position="20"/>
    </location>
</feature>
<feature type="non-terminal residue" evidence="2">
    <location>
        <position position="79"/>
    </location>
</feature>
<dbReference type="Proteomes" id="UP001381693">
    <property type="component" value="Unassembled WGS sequence"/>
</dbReference>
<feature type="region of interest" description="Disordered" evidence="1">
    <location>
        <begin position="1"/>
        <end position="20"/>
    </location>
</feature>
<evidence type="ECO:0000313" key="3">
    <source>
        <dbReference type="Proteomes" id="UP001381693"/>
    </source>
</evidence>
<evidence type="ECO:0000256" key="1">
    <source>
        <dbReference type="SAM" id="MobiDB-lite"/>
    </source>
</evidence>
<name>A0AAN8ZRY0_HALRR</name>